<dbReference type="InterPro" id="IPR001907">
    <property type="entry name" value="ClpP"/>
</dbReference>
<dbReference type="SUPFAM" id="SSF52096">
    <property type="entry name" value="ClpP/crotonase"/>
    <property type="match status" value="1"/>
</dbReference>
<dbReference type="Pfam" id="PF00574">
    <property type="entry name" value="CLP_protease"/>
    <property type="match status" value="1"/>
</dbReference>
<dbReference type="Proteomes" id="UP000729182">
    <property type="component" value="Unassembled WGS sequence"/>
</dbReference>
<dbReference type="GO" id="GO:0004252">
    <property type="term" value="F:serine-type endopeptidase activity"/>
    <property type="evidence" value="ECO:0007669"/>
    <property type="project" value="InterPro"/>
</dbReference>
<dbReference type="InterPro" id="IPR023562">
    <property type="entry name" value="ClpP/TepA"/>
</dbReference>
<dbReference type="PRINTS" id="PR00127">
    <property type="entry name" value="CLPPROTEASEP"/>
</dbReference>
<keyword evidence="2" id="KW-0645">Protease</keyword>
<name>A0AAW9W8J4_STREE</name>
<dbReference type="EMBL" id="WNHN01000186">
    <property type="protein sequence ID" value="MTV77903.1"/>
    <property type="molecule type" value="Genomic_DNA"/>
</dbReference>
<keyword evidence="2" id="KW-0378">Hydrolase</keyword>
<comment type="caution">
    <text evidence="2">The sequence shown here is derived from an EMBL/GenBank/DDBJ whole genome shotgun (WGS) entry which is preliminary data.</text>
</comment>
<dbReference type="AlphaFoldDB" id="A0AAW9W8J4"/>
<evidence type="ECO:0000313" key="3">
    <source>
        <dbReference type="Proteomes" id="UP000729182"/>
    </source>
</evidence>
<accession>A0AAW9W8J4</accession>
<dbReference type="GO" id="GO:0006508">
    <property type="term" value="P:proteolysis"/>
    <property type="evidence" value="ECO:0007669"/>
    <property type="project" value="UniProtKB-KW"/>
</dbReference>
<gene>
    <name evidence="2" type="ORF">GM535_11770</name>
</gene>
<reference evidence="2" key="1">
    <citation type="submission" date="2019-11" db="EMBL/GenBank/DDBJ databases">
        <title>Growth characteristics of pneumococcus vary with the chemical composition of the capsule and with environmental conditions.</title>
        <authorList>
            <person name="Tothpal A."/>
            <person name="Desobry K."/>
            <person name="Joshi S."/>
            <person name="Wyllie A.L."/>
            <person name="Weinberger D.M."/>
        </authorList>
    </citation>
    <scope>NUCLEOTIDE SEQUENCE</scope>
    <source>
        <strain evidence="2">Pnumococcus10A</strain>
    </source>
</reference>
<feature type="non-terminal residue" evidence="2">
    <location>
        <position position="87"/>
    </location>
</feature>
<dbReference type="GO" id="GO:0004176">
    <property type="term" value="F:ATP-dependent peptidase activity"/>
    <property type="evidence" value="ECO:0007669"/>
    <property type="project" value="InterPro"/>
</dbReference>
<proteinExistence type="inferred from homology"/>
<dbReference type="RefSeq" id="WP_196300746.1">
    <property type="nucleotide sequence ID" value="NZ_WNHN01000186.1"/>
</dbReference>
<dbReference type="InterPro" id="IPR029045">
    <property type="entry name" value="ClpP/crotonase-like_dom_sf"/>
</dbReference>
<dbReference type="Gene3D" id="3.90.226.10">
    <property type="entry name" value="2-enoyl-CoA Hydratase, Chain A, domain 1"/>
    <property type="match status" value="1"/>
</dbReference>
<sequence length="87" mass="9256">MTIIQIKGAIVSNDDRWFYDWIDMDATAPKDIVLPTTGEDVEVHINSGGGDVYAGSEIYTALRAYQGHVTVKIVGIAASAASVIAMA</sequence>
<evidence type="ECO:0000313" key="2">
    <source>
        <dbReference type="EMBL" id="MTV77903.1"/>
    </source>
</evidence>
<comment type="similarity">
    <text evidence="1">Belongs to the peptidase S14 family.</text>
</comment>
<evidence type="ECO:0000256" key="1">
    <source>
        <dbReference type="ARBA" id="ARBA00007039"/>
    </source>
</evidence>
<protein>
    <submittedName>
        <fullName evidence="2">Clp protease ClpP</fullName>
    </submittedName>
</protein>
<organism evidence="2 3">
    <name type="scientific">Streptococcus pneumoniae</name>
    <dbReference type="NCBI Taxonomy" id="1313"/>
    <lineage>
        <taxon>Bacteria</taxon>
        <taxon>Bacillati</taxon>
        <taxon>Bacillota</taxon>
        <taxon>Bacilli</taxon>
        <taxon>Lactobacillales</taxon>
        <taxon>Streptococcaceae</taxon>
        <taxon>Streptococcus</taxon>
    </lineage>
</organism>